<evidence type="ECO:0000256" key="6">
    <source>
        <dbReference type="ARBA" id="ARBA00023134"/>
    </source>
</evidence>
<evidence type="ECO:0000313" key="11">
    <source>
        <dbReference type="Proteomes" id="UP000887116"/>
    </source>
</evidence>
<organism evidence="10 11">
    <name type="scientific">Trichonephila clavata</name>
    <name type="common">Joro spider</name>
    <name type="synonym">Nephila clavata</name>
    <dbReference type="NCBI Taxonomy" id="2740835"/>
    <lineage>
        <taxon>Eukaryota</taxon>
        <taxon>Metazoa</taxon>
        <taxon>Ecdysozoa</taxon>
        <taxon>Arthropoda</taxon>
        <taxon>Chelicerata</taxon>
        <taxon>Arachnida</taxon>
        <taxon>Araneae</taxon>
        <taxon>Araneomorphae</taxon>
        <taxon>Entelegynae</taxon>
        <taxon>Araneoidea</taxon>
        <taxon>Nephilidae</taxon>
        <taxon>Trichonephila</taxon>
    </lineage>
</organism>
<protein>
    <submittedName>
        <fullName evidence="10">Ras and EF-hand domain-containing protein</fullName>
    </submittedName>
</protein>
<keyword evidence="4" id="KW-0106">Calcium</keyword>
<dbReference type="InterPro" id="IPR011992">
    <property type="entry name" value="EF-hand-dom_pair"/>
</dbReference>
<dbReference type="EMBL" id="BMAO01028130">
    <property type="protein sequence ID" value="GFR22244.1"/>
    <property type="molecule type" value="Genomic_DNA"/>
</dbReference>
<dbReference type="Pfam" id="PF13499">
    <property type="entry name" value="EF-hand_7"/>
    <property type="match status" value="1"/>
</dbReference>
<dbReference type="SMART" id="SM00176">
    <property type="entry name" value="RAN"/>
    <property type="match status" value="1"/>
</dbReference>
<dbReference type="Proteomes" id="UP000887116">
    <property type="component" value="Unassembled WGS sequence"/>
</dbReference>
<dbReference type="AlphaFoldDB" id="A0A8X6HER9"/>
<dbReference type="InterPro" id="IPR002048">
    <property type="entry name" value="EF_hand_dom"/>
</dbReference>
<reference evidence="10" key="1">
    <citation type="submission" date="2020-07" db="EMBL/GenBank/DDBJ databases">
        <title>Multicomponent nature underlies the extraordinary mechanical properties of spider dragline silk.</title>
        <authorList>
            <person name="Kono N."/>
            <person name="Nakamura H."/>
            <person name="Mori M."/>
            <person name="Yoshida Y."/>
            <person name="Ohtoshi R."/>
            <person name="Malay A.D."/>
            <person name="Moran D.A.P."/>
            <person name="Tomita M."/>
            <person name="Numata K."/>
            <person name="Arakawa K."/>
        </authorList>
    </citation>
    <scope>NUCLEOTIDE SEQUENCE</scope>
</reference>
<dbReference type="PRINTS" id="PR00449">
    <property type="entry name" value="RASTRNSFRMNG"/>
</dbReference>
<feature type="domain" description="EF-hand" evidence="9">
    <location>
        <begin position="34"/>
        <end position="69"/>
    </location>
</feature>
<feature type="region of interest" description="Disordered" evidence="8">
    <location>
        <begin position="372"/>
        <end position="486"/>
    </location>
</feature>
<dbReference type="SMART" id="SM00173">
    <property type="entry name" value="RAS"/>
    <property type="match status" value="1"/>
</dbReference>
<dbReference type="Gene3D" id="1.10.238.10">
    <property type="entry name" value="EF-hand"/>
    <property type="match status" value="1"/>
</dbReference>
<dbReference type="GO" id="GO:0003924">
    <property type="term" value="F:GTPase activity"/>
    <property type="evidence" value="ECO:0007669"/>
    <property type="project" value="InterPro"/>
</dbReference>
<comment type="subcellular location">
    <subcellularLocation>
        <location evidence="1">Cytoplasm</location>
    </subcellularLocation>
</comment>
<evidence type="ECO:0000256" key="7">
    <source>
        <dbReference type="SAM" id="Coils"/>
    </source>
</evidence>
<dbReference type="InterPro" id="IPR050227">
    <property type="entry name" value="Rab"/>
</dbReference>
<name>A0A8X6HER9_TRICU</name>
<dbReference type="PROSITE" id="PS51419">
    <property type="entry name" value="RAB"/>
    <property type="match status" value="1"/>
</dbReference>
<keyword evidence="11" id="KW-1185">Reference proteome</keyword>
<dbReference type="InterPro" id="IPR005225">
    <property type="entry name" value="Small_GTP-bd"/>
</dbReference>
<dbReference type="Pfam" id="PF00071">
    <property type="entry name" value="Ras"/>
    <property type="match status" value="1"/>
</dbReference>
<dbReference type="InterPro" id="IPR001806">
    <property type="entry name" value="Small_GTPase"/>
</dbReference>
<evidence type="ECO:0000256" key="2">
    <source>
        <dbReference type="ARBA" id="ARBA00022490"/>
    </source>
</evidence>
<proteinExistence type="predicted"/>
<dbReference type="PROSITE" id="PS51421">
    <property type="entry name" value="RAS"/>
    <property type="match status" value="1"/>
</dbReference>
<dbReference type="SUPFAM" id="SSF52540">
    <property type="entry name" value="P-loop containing nucleoside triphosphate hydrolases"/>
    <property type="match status" value="1"/>
</dbReference>
<keyword evidence="3" id="KW-0547">Nucleotide-binding</keyword>
<dbReference type="GO" id="GO:0005737">
    <property type="term" value="C:cytoplasm"/>
    <property type="evidence" value="ECO:0007669"/>
    <property type="project" value="UniProtKB-SubCell"/>
</dbReference>
<feature type="compositionally biased region" description="Basic and acidic residues" evidence="8">
    <location>
        <begin position="458"/>
        <end position="468"/>
    </location>
</feature>
<dbReference type="NCBIfam" id="TIGR00231">
    <property type="entry name" value="small_GTP"/>
    <property type="match status" value="1"/>
</dbReference>
<evidence type="ECO:0000256" key="4">
    <source>
        <dbReference type="ARBA" id="ARBA00022837"/>
    </source>
</evidence>
<dbReference type="InterPro" id="IPR027417">
    <property type="entry name" value="P-loop_NTPase"/>
</dbReference>
<dbReference type="SMART" id="SM00054">
    <property type="entry name" value="EFh"/>
    <property type="match status" value="2"/>
</dbReference>
<keyword evidence="5 7" id="KW-0175">Coiled coil</keyword>
<dbReference type="SMART" id="SM00174">
    <property type="entry name" value="RHO"/>
    <property type="match status" value="1"/>
</dbReference>
<sequence>MAAQLQQFFKTCDLEGARSVDREAFRDLCSRLNIAREDADVIFEDLDHDRDGRISFTDFSRGFSNFVSTADICEENSMQHQDPEIVSGNSDEVTKHHVWTTLTSEAERVGKKNSDEGKLKWLLNELQMSEQRHLVPYLESAVEELLGNLHQLQEEKARLEDTWRREKLEHEKHLKRMEEELDNQVKEAELKMRLKAQEQVEDERKTLQSRMDSELDKLQSHLVLMEKVYSWLRTQPTEQRDIRLDEVRTKLDEAVHENRQLRMSLLDTQTSIALMRSELLQLRTMYEEKCRELSSERERILEVLQEQDHLSRQLNLLHDANKRLLDSHDALRNNVEIPCKQGHQNLYRCKSGSVIGDYLDPAYSYDIMGRFQEEENDEDSESCVQRRPKSMENTYTYPIRRRPKPKDRQLAQQSLNHSDSGVSTVRDSGEVDENWDLSPQCTMDSEDEYQEIDQNVISRRERLRRDSGQSRASRPASMPPPNSEKLARIESYKDRETRELVSFNSQDSLLPGDTLPRRKISDIKKQLGIEDKPVSWNRSMSPNPPLQCSTPKEQSYPYLPTPMPRASKINCIYESIDSTESLPDNSAQSELNNNSIEVEELYEPSGPPEKTFKVIFVGDAGVGKSSFALRISKGVFVRHMSSTLGLDFLMRHLRVDGKNVAVQLWDTAGQERFRSITKTYFRKADGVMLLYDCTCEQSFLNVRQWVEDIDKSSTQRIPLMIVANKIDLREMAVKTGTTCVTTEQGERLAKDCDTTFMEGSAKDGSNVLHALANLVRSMITRQDLQLSASTMQLCEAKPKKSMCCGGK</sequence>
<keyword evidence="6" id="KW-0342">GTP-binding</keyword>
<dbReference type="PROSITE" id="PS50222">
    <property type="entry name" value="EF_HAND_2"/>
    <property type="match status" value="1"/>
</dbReference>
<dbReference type="GO" id="GO:0005525">
    <property type="term" value="F:GTP binding"/>
    <property type="evidence" value="ECO:0007669"/>
    <property type="project" value="UniProtKB-KW"/>
</dbReference>
<evidence type="ECO:0000259" key="9">
    <source>
        <dbReference type="PROSITE" id="PS50222"/>
    </source>
</evidence>
<dbReference type="GO" id="GO:0005509">
    <property type="term" value="F:calcium ion binding"/>
    <property type="evidence" value="ECO:0007669"/>
    <property type="project" value="InterPro"/>
</dbReference>
<evidence type="ECO:0000313" key="10">
    <source>
        <dbReference type="EMBL" id="GFR22244.1"/>
    </source>
</evidence>
<gene>
    <name evidence="10" type="primary">RASEF</name>
    <name evidence="10" type="ORF">TNCT_669632</name>
</gene>
<dbReference type="InterPro" id="IPR018247">
    <property type="entry name" value="EF_Hand_1_Ca_BS"/>
</dbReference>
<dbReference type="Gene3D" id="3.40.50.300">
    <property type="entry name" value="P-loop containing nucleotide triphosphate hydrolases"/>
    <property type="match status" value="1"/>
</dbReference>
<dbReference type="CDD" id="cd00154">
    <property type="entry name" value="Rab"/>
    <property type="match status" value="1"/>
</dbReference>
<evidence type="ECO:0000256" key="3">
    <source>
        <dbReference type="ARBA" id="ARBA00022741"/>
    </source>
</evidence>
<evidence type="ECO:0000256" key="1">
    <source>
        <dbReference type="ARBA" id="ARBA00004496"/>
    </source>
</evidence>
<dbReference type="FunFam" id="3.40.50.300:FF:001348">
    <property type="entry name" value="Ras and EF-hand domain-containing protein"/>
    <property type="match status" value="1"/>
</dbReference>
<accession>A0A8X6HER9</accession>
<dbReference type="SUPFAM" id="SSF47473">
    <property type="entry name" value="EF-hand"/>
    <property type="match status" value="1"/>
</dbReference>
<evidence type="ECO:0000256" key="5">
    <source>
        <dbReference type="ARBA" id="ARBA00023054"/>
    </source>
</evidence>
<feature type="compositionally biased region" description="Polar residues" evidence="8">
    <location>
        <begin position="410"/>
        <end position="426"/>
    </location>
</feature>
<feature type="coiled-coil region" evidence="7">
    <location>
        <begin position="142"/>
        <end position="217"/>
    </location>
</feature>
<evidence type="ECO:0000256" key="8">
    <source>
        <dbReference type="SAM" id="MobiDB-lite"/>
    </source>
</evidence>
<dbReference type="PROSITE" id="PS00018">
    <property type="entry name" value="EF_HAND_1"/>
    <property type="match status" value="1"/>
</dbReference>
<keyword evidence="2" id="KW-0963">Cytoplasm</keyword>
<dbReference type="SMART" id="SM00175">
    <property type="entry name" value="RAB"/>
    <property type="match status" value="1"/>
</dbReference>
<dbReference type="PANTHER" id="PTHR47977">
    <property type="entry name" value="RAS-RELATED PROTEIN RAB"/>
    <property type="match status" value="1"/>
</dbReference>
<comment type="caution">
    <text evidence="10">The sequence shown here is derived from an EMBL/GenBank/DDBJ whole genome shotgun (WGS) entry which is preliminary data.</text>
</comment>